<sequence>KLYQYKIWVLIAFELWYETFIENDGLKPIKI</sequence>
<evidence type="ECO:0000313" key="1">
    <source>
        <dbReference type="EMBL" id="GAG91499.1"/>
    </source>
</evidence>
<comment type="caution">
    <text evidence="1">The sequence shown here is derived from an EMBL/GenBank/DDBJ whole genome shotgun (WGS) entry which is preliminary data.</text>
</comment>
<proteinExistence type="predicted"/>
<organism evidence="1">
    <name type="scientific">marine sediment metagenome</name>
    <dbReference type="NCBI Taxonomy" id="412755"/>
    <lineage>
        <taxon>unclassified sequences</taxon>
        <taxon>metagenomes</taxon>
        <taxon>ecological metagenomes</taxon>
    </lineage>
</organism>
<feature type="non-terminal residue" evidence="1">
    <location>
        <position position="1"/>
    </location>
</feature>
<name>X1B6Y0_9ZZZZ</name>
<accession>X1B6Y0</accession>
<dbReference type="AlphaFoldDB" id="X1B6Y0"/>
<dbReference type="EMBL" id="BART01027284">
    <property type="protein sequence ID" value="GAG91499.1"/>
    <property type="molecule type" value="Genomic_DNA"/>
</dbReference>
<reference evidence="1" key="1">
    <citation type="journal article" date="2014" name="Front. Microbiol.">
        <title>High frequency of phylogenetically diverse reductive dehalogenase-homologous genes in deep subseafloor sedimentary metagenomes.</title>
        <authorList>
            <person name="Kawai M."/>
            <person name="Futagami T."/>
            <person name="Toyoda A."/>
            <person name="Takaki Y."/>
            <person name="Nishi S."/>
            <person name="Hori S."/>
            <person name="Arai W."/>
            <person name="Tsubouchi T."/>
            <person name="Morono Y."/>
            <person name="Uchiyama I."/>
            <person name="Ito T."/>
            <person name="Fujiyama A."/>
            <person name="Inagaki F."/>
            <person name="Takami H."/>
        </authorList>
    </citation>
    <scope>NUCLEOTIDE SEQUENCE</scope>
    <source>
        <strain evidence="1">Expedition CK06-06</strain>
    </source>
</reference>
<protein>
    <submittedName>
        <fullName evidence="1">Uncharacterized protein</fullName>
    </submittedName>
</protein>
<gene>
    <name evidence="1" type="ORF">S01H4_48399</name>
</gene>